<organism evidence="2 3">
    <name type="scientific">Collybiopsis luxurians FD-317 M1</name>
    <dbReference type="NCBI Taxonomy" id="944289"/>
    <lineage>
        <taxon>Eukaryota</taxon>
        <taxon>Fungi</taxon>
        <taxon>Dikarya</taxon>
        <taxon>Basidiomycota</taxon>
        <taxon>Agaricomycotina</taxon>
        <taxon>Agaricomycetes</taxon>
        <taxon>Agaricomycetidae</taxon>
        <taxon>Agaricales</taxon>
        <taxon>Marasmiineae</taxon>
        <taxon>Omphalotaceae</taxon>
        <taxon>Collybiopsis</taxon>
        <taxon>Collybiopsis luxurians</taxon>
    </lineage>
</organism>
<dbReference type="Proteomes" id="UP000053593">
    <property type="component" value="Unassembled WGS sequence"/>
</dbReference>
<feature type="compositionally biased region" description="Basic residues" evidence="1">
    <location>
        <begin position="229"/>
        <end position="246"/>
    </location>
</feature>
<protein>
    <submittedName>
        <fullName evidence="2">Uncharacterized protein</fullName>
    </submittedName>
</protein>
<feature type="region of interest" description="Disordered" evidence="1">
    <location>
        <begin position="166"/>
        <end position="246"/>
    </location>
</feature>
<feature type="compositionally biased region" description="Basic and acidic residues" evidence="1">
    <location>
        <begin position="172"/>
        <end position="182"/>
    </location>
</feature>
<reference evidence="2 3" key="1">
    <citation type="submission" date="2014-04" db="EMBL/GenBank/DDBJ databases">
        <title>Evolutionary Origins and Diversification of the Mycorrhizal Mutualists.</title>
        <authorList>
            <consortium name="DOE Joint Genome Institute"/>
            <consortium name="Mycorrhizal Genomics Consortium"/>
            <person name="Kohler A."/>
            <person name="Kuo A."/>
            <person name="Nagy L.G."/>
            <person name="Floudas D."/>
            <person name="Copeland A."/>
            <person name="Barry K.W."/>
            <person name="Cichocki N."/>
            <person name="Veneault-Fourrey C."/>
            <person name="LaButti K."/>
            <person name="Lindquist E.A."/>
            <person name="Lipzen A."/>
            <person name="Lundell T."/>
            <person name="Morin E."/>
            <person name="Murat C."/>
            <person name="Riley R."/>
            <person name="Ohm R."/>
            <person name="Sun H."/>
            <person name="Tunlid A."/>
            <person name="Henrissat B."/>
            <person name="Grigoriev I.V."/>
            <person name="Hibbett D.S."/>
            <person name="Martin F."/>
        </authorList>
    </citation>
    <scope>NUCLEOTIDE SEQUENCE [LARGE SCALE GENOMIC DNA]</scope>
    <source>
        <strain evidence="2 3">FD-317 M1</strain>
    </source>
</reference>
<proteinExistence type="predicted"/>
<feature type="compositionally biased region" description="Polar residues" evidence="1">
    <location>
        <begin position="183"/>
        <end position="201"/>
    </location>
</feature>
<feature type="compositionally biased region" description="Polar residues" evidence="1">
    <location>
        <begin position="113"/>
        <end position="125"/>
    </location>
</feature>
<feature type="region of interest" description="Disordered" evidence="1">
    <location>
        <begin position="96"/>
        <end position="147"/>
    </location>
</feature>
<dbReference type="EMBL" id="KN834796">
    <property type="protein sequence ID" value="KIK56612.1"/>
    <property type="molecule type" value="Genomic_DNA"/>
</dbReference>
<feature type="compositionally biased region" description="Basic and acidic residues" evidence="1">
    <location>
        <begin position="216"/>
        <end position="228"/>
    </location>
</feature>
<name>A0A0D0CEX9_9AGAR</name>
<sequence>MPSAVSTSLIGRSLKGRKSLPTLRATALRLSRKTNAFDVVYSDIPRANAPGNWVHVSTVDLRIINEVRNYTFIPLSPPHLLSPRNVKISLKANSFQARGDHKDARDDEGFDISPTTSSQAQNSGSRYYDWDVQPSPPSPDRYAPRTYDDSYGCEDLEGWRHIRSRSPHHRNCSKDPDTHYSERSSQTHTSPVGFPRSQSPRSHMRKDRHYAGYLDRQYDYRRDDYYDSRRRHPSRSRSPASRHYKIRPRSVYYSDDYFEASVPLSVSGSDG</sequence>
<gene>
    <name evidence="2" type="ORF">GYMLUDRAFT_61874</name>
</gene>
<evidence type="ECO:0000313" key="3">
    <source>
        <dbReference type="Proteomes" id="UP000053593"/>
    </source>
</evidence>
<feature type="compositionally biased region" description="Basic and acidic residues" evidence="1">
    <location>
        <begin position="98"/>
        <end position="107"/>
    </location>
</feature>
<evidence type="ECO:0000313" key="2">
    <source>
        <dbReference type="EMBL" id="KIK56612.1"/>
    </source>
</evidence>
<dbReference type="AlphaFoldDB" id="A0A0D0CEX9"/>
<keyword evidence="3" id="KW-1185">Reference proteome</keyword>
<accession>A0A0D0CEX9</accession>
<dbReference type="HOGENOM" id="CLU_1026946_0_0_1"/>
<evidence type="ECO:0000256" key="1">
    <source>
        <dbReference type="SAM" id="MobiDB-lite"/>
    </source>
</evidence>